<keyword evidence="1" id="KW-1133">Transmembrane helix</keyword>
<evidence type="ECO:0000313" key="2">
    <source>
        <dbReference type="EMBL" id="GHF18066.1"/>
    </source>
</evidence>
<reference evidence="2" key="1">
    <citation type="journal article" date="2014" name="Int. J. Syst. Evol. Microbiol.">
        <title>Complete genome sequence of Corynebacterium casei LMG S-19264T (=DSM 44701T), isolated from a smear-ripened cheese.</title>
        <authorList>
            <consortium name="US DOE Joint Genome Institute (JGI-PGF)"/>
            <person name="Walter F."/>
            <person name="Albersmeier A."/>
            <person name="Kalinowski J."/>
            <person name="Ruckert C."/>
        </authorList>
    </citation>
    <scope>NUCLEOTIDE SEQUENCE</scope>
    <source>
        <strain evidence="2">CGMCC 1.16548</strain>
    </source>
</reference>
<gene>
    <name evidence="2" type="ORF">GCM10011600_18740</name>
</gene>
<keyword evidence="1" id="KW-0812">Transmembrane</keyword>
<protein>
    <recommendedName>
        <fullName evidence="4">Histidinol dehydrogenase</fullName>
    </recommendedName>
</protein>
<dbReference type="Proteomes" id="UP000617531">
    <property type="component" value="Unassembled WGS sequence"/>
</dbReference>
<feature type="transmembrane region" description="Helical" evidence="1">
    <location>
        <begin position="20"/>
        <end position="41"/>
    </location>
</feature>
<evidence type="ECO:0000256" key="1">
    <source>
        <dbReference type="SAM" id="Phobius"/>
    </source>
</evidence>
<keyword evidence="1" id="KW-0472">Membrane</keyword>
<feature type="transmembrane region" description="Helical" evidence="1">
    <location>
        <begin position="53"/>
        <end position="75"/>
    </location>
</feature>
<dbReference type="EMBL" id="BNAI01000003">
    <property type="protein sequence ID" value="GHF18066.1"/>
    <property type="molecule type" value="Genomic_DNA"/>
</dbReference>
<feature type="transmembrane region" description="Helical" evidence="1">
    <location>
        <begin position="82"/>
        <end position="100"/>
    </location>
</feature>
<name>A0A8J3M0Q8_9MICO</name>
<keyword evidence="3" id="KW-1185">Reference proteome</keyword>
<accession>A0A8J3M0Q8</accession>
<evidence type="ECO:0008006" key="4">
    <source>
        <dbReference type="Google" id="ProtNLM"/>
    </source>
</evidence>
<organism evidence="2 3">
    <name type="scientific">Pseudolysinimonas yzui</name>
    <dbReference type="NCBI Taxonomy" id="2708254"/>
    <lineage>
        <taxon>Bacteria</taxon>
        <taxon>Bacillati</taxon>
        <taxon>Actinomycetota</taxon>
        <taxon>Actinomycetes</taxon>
        <taxon>Micrococcales</taxon>
        <taxon>Microbacteriaceae</taxon>
        <taxon>Pseudolysinimonas</taxon>
    </lineage>
</organism>
<dbReference type="AlphaFoldDB" id="A0A8J3M0Q8"/>
<proteinExistence type="predicted"/>
<comment type="caution">
    <text evidence="2">The sequence shown here is derived from an EMBL/GenBank/DDBJ whole genome shotgun (WGS) entry which is preliminary data.</text>
</comment>
<feature type="transmembrane region" description="Helical" evidence="1">
    <location>
        <begin position="112"/>
        <end position="131"/>
    </location>
</feature>
<reference evidence="2" key="2">
    <citation type="submission" date="2020-09" db="EMBL/GenBank/DDBJ databases">
        <authorList>
            <person name="Sun Q."/>
            <person name="Zhou Y."/>
        </authorList>
    </citation>
    <scope>NUCLEOTIDE SEQUENCE</scope>
    <source>
        <strain evidence="2">CGMCC 1.16548</strain>
    </source>
</reference>
<sequence>MDRELHRGADGRVTGIASRAFTLVLAFVTGAGTGFVLTFVHGHYVVEWGDVSVPLGLIGSLAVVAALLAGMRLAFAERAAPIAAALGVIAGTAVLTLPGNSGSLFLPDDPAGYIWAVGPTVLAVVIIAWPLRRAQVRVP</sequence>
<evidence type="ECO:0000313" key="3">
    <source>
        <dbReference type="Proteomes" id="UP000617531"/>
    </source>
</evidence>